<dbReference type="SUPFAM" id="SSF48403">
    <property type="entry name" value="Ankyrin repeat"/>
    <property type="match status" value="1"/>
</dbReference>
<feature type="region of interest" description="Disordered" evidence="2">
    <location>
        <begin position="106"/>
        <end position="146"/>
    </location>
</feature>
<dbReference type="PROSITE" id="PS50297">
    <property type="entry name" value="ANK_REP_REGION"/>
    <property type="match status" value="3"/>
</dbReference>
<accession>A0A2T7NGX2</accession>
<dbReference type="PANTHER" id="PTHR24149:SF14">
    <property type="entry name" value="ANKYRIN REPEAT DOMAIN 12"/>
    <property type="match status" value="1"/>
</dbReference>
<feature type="compositionally biased region" description="Polar residues" evidence="2">
    <location>
        <begin position="1"/>
        <end position="12"/>
    </location>
</feature>
<feature type="compositionally biased region" description="Basic and acidic residues" evidence="2">
    <location>
        <begin position="131"/>
        <end position="146"/>
    </location>
</feature>
<feature type="region of interest" description="Disordered" evidence="2">
    <location>
        <begin position="711"/>
        <end position="833"/>
    </location>
</feature>
<dbReference type="PROSITE" id="PS50088">
    <property type="entry name" value="ANK_REPEAT"/>
    <property type="match status" value="3"/>
</dbReference>
<feature type="repeat" description="ANK" evidence="1">
    <location>
        <begin position="143"/>
        <end position="175"/>
    </location>
</feature>
<dbReference type="InterPro" id="IPR053210">
    <property type="entry name" value="ANKRD12"/>
</dbReference>
<name>A0A2T7NGX2_POMCA</name>
<gene>
    <name evidence="3" type="ORF">C0Q70_18579</name>
</gene>
<dbReference type="PANTHER" id="PTHR24149">
    <property type="entry name" value="ANKYRIN REPEAT DOMAIN-CONTAINING PROTEIN 12"/>
    <property type="match status" value="1"/>
</dbReference>
<dbReference type="InterPro" id="IPR036770">
    <property type="entry name" value="Ankyrin_rpt-contain_sf"/>
</dbReference>
<feature type="compositionally biased region" description="Basic and acidic residues" evidence="2">
    <location>
        <begin position="1033"/>
        <end position="1046"/>
    </location>
</feature>
<feature type="compositionally biased region" description="Basic and acidic residues" evidence="2">
    <location>
        <begin position="943"/>
        <end position="959"/>
    </location>
</feature>
<evidence type="ECO:0000313" key="4">
    <source>
        <dbReference type="Proteomes" id="UP000245119"/>
    </source>
</evidence>
<evidence type="ECO:0000313" key="3">
    <source>
        <dbReference type="EMBL" id="PVD20424.1"/>
    </source>
</evidence>
<dbReference type="Pfam" id="PF00023">
    <property type="entry name" value="Ank"/>
    <property type="match status" value="1"/>
</dbReference>
<feature type="repeat" description="ANK" evidence="1">
    <location>
        <begin position="209"/>
        <end position="241"/>
    </location>
</feature>
<feature type="compositionally biased region" description="Basic and acidic residues" evidence="2">
    <location>
        <begin position="852"/>
        <end position="868"/>
    </location>
</feature>
<feature type="region of interest" description="Disordered" evidence="2">
    <location>
        <begin position="301"/>
        <end position="373"/>
    </location>
</feature>
<feature type="region of interest" description="Disordered" evidence="2">
    <location>
        <begin position="1"/>
        <end position="85"/>
    </location>
</feature>
<dbReference type="GO" id="GO:0005654">
    <property type="term" value="C:nucleoplasm"/>
    <property type="evidence" value="ECO:0007669"/>
    <property type="project" value="TreeGrafter"/>
</dbReference>
<proteinExistence type="predicted"/>
<dbReference type="SMART" id="SM00248">
    <property type="entry name" value="ANK"/>
    <property type="match status" value="3"/>
</dbReference>
<feature type="compositionally biased region" description="Basic residues" evidence="2">
    <location>
        <begin position="439"/>
        <end position="457"/>
    </location>
</feature>
<dbReference type="Pfam" id="PF12796">
    <property type="entry name" value="Ank_2"/>
    <property type="match status" value="1"/>
</dbReference>
<feature type="compositionally biased region" description="Low complexity" evidence="2">
    <location>
        <begin position="884"/>
        <end position="905"/>
    </location>
</feature>
<dbReference type="STRING" id="400727.A0A2T7NGX2"/>
<keyword evidence="1" id="KW-0040">ANK repeat</keyword>
<feature type="compositionally biased region" description="Basic and acidic residues" evidence="2">
    <location>
        <begin position="14"/>
        <end position="27"/>
    </location>
</feature>
<feature type="region of interest" description="Disordered" evidence="2">
    <location>
        <begin position="850"/>
        <end position="1046"/>
    </location>
</feature>
<feature type="region of interest" description="Disordered" evidence="2">
    <location>
        <begin position="639"/>
        <end position="682"/>
    </location>
</feature>
<comment type="caution">
    <text evidence="3">The sequence shown here is derived from an EMBL/GenBank/DDBJ whole genome shotgun (WGS) entry which is preliminary data.</text>
</comment>
<feature type="region of interest" description="Disordered" evidence="2">
    <location>
        <begin position="269"/>
        <end position="289"/>
    </location>
</feature>
<feature type="repeat" description="ANK" evidence="1">
    <location>
        <begin position="176"/>
        <end position="208"/>
    </location>
</feature>
<organism evidence="3 4">
    <name type="scientific">Pomacea canaliculata</name>
    <name type="common">Golden apple snail</name>
    <dbReference type="NCBI Taxonomy" id="400727"/>
    <lineage>
        <taxon>Eukaryota</taxon>
        <taxon>Metazoa</taxon>
        <taxon>Spiralia</taxon>
        <taxon>Lophotrochozoa</taxon>
        <taxon>Mollusca</taxon>
        <taxon>Gastropoda</taxon>
        <taxon>Caenogastropoda</taxon>
        <taxon>Architaenioglossa</taxon>
        <taxon>Ampullarioidea</taxon>
        <taxon>Ampullariidae</taxon>
        <taxon>Pomacea</taxon>
    </lineage>
</organism>
<dbReference type="OrthoDB" id="5806726at2759"/>
<feature type="compositionally biased region" description="Acidic residues" evidence="2">
    <location>
        <begin position="1008"/>
        <end position="1019"/>
    </location>
</feature>
<keyword evidence="4" id="KW-1185">Reference proteome</keyword>
<dbReference type="InterPro" id="IPR002110">
    <property type="entry name" value="Ankyrin_rpt"/>
</dbReference>
<sequence>MPGLHLTTSSMPDMSEKKSPPQKEKPVIVRTPQLEGKAIKRKSFTPGSPPEDDDKKITPKRKRSLGLEAVSPDPGASSLRGGSCSVSRLNVPLSERQQMALLMRMTDESVQGDSSPKPSSPPPSVTSTKRTPADKKVNKRNDRGETPLHIAAKRGDVKQTKKLIKAGASINVKDYAGWTPMHEACNQGNIEVAKQLLKAGANVNVQGFEDDTPLHDAASNGHAKLVSILLKHGANPLQTNLKGKTPVDVAHDSHIEKLLRREIISSNSDASSADYIRSPTSPESLASIKDEDRMMEVEEIKPRSASMSVIKGDSSSCMPASIGNSRRMSLPPKSPVDKTSSSPRLFLKFKSAGSSSGEEGGPNHGISKSKDSKDPLFKSYILTMDTGDQLQQQQQSYYSYQHRERLAGIPGDSPPSPASSPVSSFDSDMFESRPDVHTGSHHHRHHHHHHHHHHHQPSQKLDLWDSIIAGPKNNVAAGHSVATATSASAASSLRLECVLPDSSEEESSHHPSHISGLQRIRTEPFTPKILEEVSDDEPDDDKKEVFEVRRAPTVQIGPSIPCLAPALGMGGGMTRTFDNQHIPSMDGVNHSTITANVTTAASSAKFRAGHLTAVVSTATSHLDLPQVCMARTGTVTSTTGTSGGVTMGSKDAHNQNTSDRTLHHSGYHSNGGSYRKGTGGSNVVASGNGSSAGVGSVGVFGTALGGSSGVVSNNGMSQNDSTGNVPSSSSSLSHTLRWEMRPRDRGDRVLPRVLLGTGTGGLTEDVSSVKSEKSDGSISSPLCMDIDENTSASPRSDKDPESRPSSPKVPPLKIILPSQKTGTSPHAPDHLKNLLNKPALPYVLNPTQDAAEEWKSENRELEDTDSRSKSLPASLGDQGAINVSSLSSPARPSRPSSRAGSTAGSSDRDENKREWNAAAKFAELSSLVTKESTGSGKEDEESKDGKNEKDDSKSEDKRPTRTLRSHTALKQQQEQKQLKQSSGRTDHSQPSSHEKSSKGDSRDGPDGHEEEEAGEDGAPEEIHVHPRKRKLRARTEAQTHSAENRDVVLEKPPNPYKLYFNLRRQLQARLCQSMNTVTPKPPQGYKDYLMVNCTYVLEGNATSRLSVPLLPPPCSVTGPMKELFIEQEKARYRLRLQHHIEREKLMLAKEQEILREHARAARAIANQSQPLSVCTILREEEIYNLPELEQVEEREKNSRSRYNGRQFLSWIQDVGDKYETIKNLLLLRHHHEAESLHAVQKMDWEWKLKECGQVRLQKHTCHRRGPPTNGAGQ</sequence>
<feature type="compositionally biased region" description="Low complexity" evidence="2">
    <location>
        <begin position="969"/>
        <end position="980"/>
    </location>
</feature>
<dbReference type="Proteomes" id="UP000245119">
    <property type="component" value="Linkage Group LG12"/>
</dbReference>
<reference evidence="3 4" key="1">
    <citation type="submission" date="2018-04" db="EMBL/GenBank/DDBJ databases">
        <title>The genome of golden apple snail Pomacea canaliculata provides insight into stress tolerance and invasive adaptation.</title>
        <authorList>
            <person name="Liu C."/>
            <person name="Liu B."/>
            <person name="Ren Y."/>
            <person name="Zhang Y."/>
            <person name="Wang H."/>
            <person name="Li S."/>
            <person name="Jiang F."/>
            <person name="Yin L."/>
            <person name="Zhang G."/>
            <person name="Qian W."/>
            <person name="Fan W."/>
        </authorList>
    </citation>
    <scope>NUCLEOTIDE SEQUENCE [LARGE SCALE GENOMIC DNA]</scope>
    <source>
        <strain evidence="3">SZHN2017</strain>
        <tissue evidence="3">Muscle</tissue>
    </source>
</reference>
<dbReference type="EMBL" id="PZQS01000012">
    <property type="protein sequence ID" value="PVD20424.1"/>
    <property type="molecule type" value="Genomic_DNA"/>
</dbReference>
<evidence type="ECO:0000256" key="2">
    <source>
        <dbReference type="SAM" id="MobiDB-lite"/>
    </source>
</evidence>
<protein>
    <submittedName>
        <fullName evidence="3">Uncharacterized protein</fullName>
    </submittedName>
</protein>
<dbReference type="PRINTS" id="PR01415">
    <property type="entry name" value="ANKYRIN"/>
</dbReference>
<evidence type="ECO:0000256" key="1">
    <source>
        <dbReference type="PROSITE-ProRule" id="PRU00023"/>
    </source>
</evidence>
<dbReference type="AlphaFoldDB" id="A0A2T7NGX2"/>
<feature type="compositionally biased region" description="Basic and acidic residues" evidence="2">
    <location>
        <begin position="736"/>
        <end position="750"/>
    </location>
</feature>
<feature type="region of interest" description="Disordered" evidence="2">
    <location>
        <begin position="406"/>
        <end position="460"/>
    </location>
</feature>
<dbReference type="Gene3D" id="1.25.40.20">
    <property type="entry name" value="Ankyrin repeat-containing domain"/>
    <property type="match status" value="1"/>
</dbReference>
<feature type="compositionally biased region" description="Basic and acidic residues" evidence="2">
    <location>
        <begin position="984"/>
        <end position="1007"/>
    </location>
</feature>
<feature type="compositionally biased region" description="Polar residues" evidence="2">
    <location>
        <begin position="313"/>
        <end position="327"/>
    </location>
</feature>
<feature type="compositionally biased region" description="Basic and acidic residues" evidence="2">
    <location>
        <begin position="906"/>
        <end position="915"/>
    </location>
</feature>